<proteinExistence type="inferred from homology"/>
<evidence type="ECO:0000256" key="1">
    <source>
        <dbReference type="ARBA" id="ARBA00005495"/>
    </source>
</evidence>
<dbReference type="Gene3D" id="2.170.150.70">
    <property type="match status" value="1"/>
</dbReference>
<name>A0AAD6EDB3_9EURO</name>
<dbReference type="GO" id="GO:0046872">
    <property type="term" value="F:metal ion binding"/>
    <property type="evidence" value="ECO:0007669"/>
    <property type="project" value="UniProtKB-KW"/>
</dbReference>
<evidence type="ECO:0000313" key="6">
    <source>
        <dbReference type="Proteomes" id="UP001213799"/>
    </source>
</evidence>
<dbReference type="PANTHER" id="PTHR28620:SF1">
    <property type="entry name" value="CENP-V_GFA DOMAIN-CONTAINING PROTEIN"/>
    <property type="match status" value="1"/>
</dbReference>
<sequence>MPFPPTPTGESSSHSGNCHCGAVRFSFTISPPLHEYPANSCNCSICTKNGYLLVYPSTKDLTIERGEDVLKDYHFTERKVKHRFCGECGSSCFICPPDEGFRITAVNVRLLQDIDIEKLIINKVDGRSVGKEYKV</sequence>
<accession>A0AAD6EDB3</accession>
<evidence type="ECO:0000313" key="5">
    <source>
        <dbReference type="EMBL" id="KAJ5615187.1"/>
    </source>
</evidence>
<organism evidence="5 6">
    <name type="scientific">Penicillium hordei</name>
    <dbReference type="NCBI Taxonomy" id="40994"/>
    <lineage>
        <taxon>Eukaryota</taxon>
        <taxon>Fungi</taxon>
        <taxon>Dikarya</taxon>
        <taxon>Ascomycota</taxon>
        <taxon>Pezizomycotina</taxon>
        <taxon>Eurotiomycetes</taxon>
        <taxon>Eurotiomycetidae</taxon>
        <taxon>Eurotiales</taxon>
        <taxon>Aspergillaceae</taxon>
        <taxon>Penicillium</taxon>
    </lineage>
</organism>
<dbReference type="Pfam" id="PF04828">
    <property type="entry name" value="GFA"/>
    <property type="match status" value="1"/>
</dbReference>
<dbReference type="AlphaFoldDB" id="A0AAD6EDB3"/>
<reference evidence="5" key="1">
    <citation type="journal article" date="2023" name="IMA Fungus">
        <title>Comparative genomic study of the Penicillium genus elucidates a diverse pangenome and 15 lateral gene transfer events.</title>
        <authorList>
            <person name="Petersen C."/>
            <person name="Sorensen T."/>
            <person name="Nielsen M.R."/>
            <person name="Sondergaard T.E."/>
            <person name="Sorensen J.L."/>
            <person name="Fitzpatrick D.A."/>
            <person name="Frisvad J.C."/>
            <person name="Nielsen K.L."/>
        </authorList>
    </citation>
    <scope>NUCLEOTIDE SEQUENCE</scope>
    <source>
        <strain evidence="5">IBT 12815</strain>
    </source>
</reference>
<comment type="similarity">
    <text evidence="1">Belongs to the Gfa family.</text>
</comment>
<protein>
    <recommendedName>
        <fullName evidence="4">CENP-V/GFA domain-containing protein</fullName>
    </recommendedName>
</protein>
<evidence type="ECO:0000259" key="4">
    <source>
        <dbReference type="PROSITE" id="PS51891"/>
    </source>
</evidence>
<dbReference type="SUPFAM" id="SSF51316">
    <property type="entry name" value="Mss4-like"/>
    <property type="match status" value="1"/>
</dbReference>
<evidence type="ECO:0000256" key="3">
    <source>
        <dbReference type="ARBA" id="ARBA00022833"/>
    </source>
</evidence>
<dbReference type="Proteomes" id="UP001213799">
    <property type="component" value="Unassembled WGS sequence"/>
</dbReference>
<dbReference type="EMBL" id="JAQJAE010000001">
    <property type="protein sequence ID" value="KAJ5615187.1"/>
    <property type="molecule type" value="Genomic_DNA"/>
</dbReference>
<keyword evidence="3" id="KW-0862">Zinc</keyword>
<dbReference type="RefSeq" id="XP_056756354.1">
    <property type="nucleotide sequence ID" value="XM_056891359.1"/>
</dbReference>
<dbReference type="InterPro" id="IPR006913">
    <property type="entry name" value="CENP-V/GFA"/>
</dbReference>
<dbReference type="PANTHER" id="PTHR28620">
    <property type="entry name" value="CENTROMERE PROTEIN V"/>
    <property type="match status" value="1"/>
</dbReference>
<gene>
    <name evidence="5" type="ORF">N7537_000301</name>
</gene>
<comment type="caution">
    <text evidence="5">The sequence shown here is derived from an EMBL/GenBank/DDBJ whole genome shotgun (WGS) entry which is preliminary data.</text>
</comment>
<dbReference type="InterPro" id="IPR011057">
    <property type="entry name" value="Mss4-like_sf"/>
</dbReference>
<keyword evidence="6" id="KW-1185">Reference proteome</keyword>
<reference evidence="5" key="2">
    <citation type="submission" date="2023-01" db="EMBL/GenBank/DDBJ databases">
        <authorList>
            <person name="Petersen C."/>
        </authorList>
    </citation>
    <scope>NUCLEOTIDE SEQUENCE</scope>
    <source>
        <strain evidence="5">IBT 12815</strain>
    </source>
</reference>
<feature type="domain" description="CENP-V/GFA" evidence="4">
    <location>
        <begin position="14"/>
        <end position="130"/>
    </location>
</feature>
<evidence type="ECO:0000256" key="2">
    <source>
        <dbReference type="ARBA" id="ARBA00022723"/>
    </source>
</evidence>
<keyword evidence="2" id="KW-0479">Metal-binding</keyword>
<dbReference type="GO" id="GO:0016846">
    <property type="term" value="F:carbon-sulfur lyase activity"/>
    <property type="evidence" value="ECO:0007669"/>
    <property type="project" value="InterPro"/>
</dbReference>
<dbReference type="InterPro" id="IPR052355">
    <property type="entry name" value="CENP-V-like"/>
</dbReference>
<dbReference type="PROSITE" id="PS51891">
    <property type="entry name" value="CENP_V_GFA"/>
    <property type="match status" value="1"/>
</dbReference>
<dbReference type="GeneID" id="81581601"/>